<evidence type="ECO:0000256" key="2">
    <source>
        <dbReference type="ARBA" id="ARBA00022679"/>
    </source>
</evidence>
<evidence type="ECO:0000256" key="3">
    <source>
        <dbReference type="ARBA" id="ARBA00022741"/>
    </source>
</evidence>
<organism evidence="7 8">
    <name type="scientific">Albugo candida</name>
    <dbReference type="NCBI Taxonomy" id="65357"/>
    <lineage>
        <taxon>Eukaryota</taxon>
        <taxon>Sar</taxon>
        <taxon>Stramenopiles</taxon>
        <taxon>Oomycota</taxon>
        <taxon>Peronosporomycetes</taxon>
        <taxon>Albuginales</taxon>
        <taxon>Albuginaceae</taxon>
        <taxon>Albugo</taxon>
    </lineage>
</organism>
<dbReference type="STRING" id="65357.A0A024GTV5"/>
<keyword evidence="2" id="KW-0808">Transferase</keyword>
<evidence type="ECO:0000256" key="5">
    <source>
        <dbReference type="ARBA" id="ARBA00022840"/>
    </source>
</evidence>
<evidence type="ECO:0000313" key="8">
    <source>
        <dbReference type="Proteomes" id="UP000053237"/>
    </source>
</evidence>
<protein>
    <recommendedName>
        <fullName evidence="6">PI3K/PI4K catalytic domain-containing protein</fullName>
    </recommendedName>
</protein>
<evidence type="ECO:0000259" key="6">
    <source>
        <dbReference type="PROSITE" id="PS50290"/>
    </source>
</evidence>
<dbReference type="OrthoDB" id="5839at2759"/>
<dbReference type="GO" id="GO:0005524">
    <property type="term" value="F:ATP binding"/>
    <property type="evidence" value="ECO:0007669"/>
    <property type="project" value="UniProtKB-KW"/>
</dbReference>
<evidence type="ECO:0000256" key="4">
    <source>
        <dbReference type="ARBA" id="ARBA00022777"/>
    </source>
</evidence>
<dbReference type="EMBL" id="CAIX01000425">
    <property type="protein sequence ID" value="CCI50240.1"/>
    <property type="molecule type" value="Genomic_DNA"/>
</dbReference>
<reference evidence="7 8" key="1">
    <citation type="submission" date="2012-05" db="EMBL/GenBank/DDBJ databases">
        <title>Recombination and specialization in a pathogen metapopulation.</title>
        <authorList>
            <person name="Gardiner A."/>
            <person name="Kemen E."/>
            <person name="Schultz-Larsen T."/>
            <person name="MacLean D."/>
            <person name="Van Oosterhout C."/>
            <person name="Jones J.D.G."/>
        </authorList>
    </citation>
    <scope>NUCLEOTIDE SEQUENCE [LARGE SCALE GENOMIC DNA]</scope>
    <source>
        <strain evidence="7 8">Ac Nc2</strain>
    </source>
</reference>
<keyword evidence="3" id="KW-0547">Nucleotide-binding</keyword>
<name>A0A024GTV5_9STRA</name>
<keyword evidence="8" id="KW-1185">Reference proteome</keyword>
<gene>
    <name evidence="7" type="ORF">BN9_118350</name>
</gene>
<dbReference type="InterPro" id="IPR000403">
    <property type="entry name" value="PI3/4_kinase_cat_dom"/>
</dbReference>
<keyword evidence="5" id="KW-0067">ATP-binding</keyword>
<dbReference type="InParanoid" id="A0A024GTV5"/>
<feature type="domain" description="PI3K/PI4K catalytic" evidence="6">
    <location>
        <begin position="127"/>
        <end position="432"/>
    </location>
</feature>
<evidence type="ECO:0000313" key="7">
    <source>
        <dbReference type="EMBL" id="CCI50240.1"/>
    </source>
</evidence>
<dbReference type="PANTHER" id="PTHR45800:SF11">
    <property type="entry name" value="PHOSPHATIDYLINOSITOL 3-KINASE-RELATED PROTEIN KINASE"/>
    <property type="match status" value="1"/>
</dbReference>
<dbReference type="PANTHER" id="PTHR45800">
    <property type="entry name" value="PHOSPHATIDYLINOSITOL 4-KINASE GAMMA"/>
    <property type="match status" value="1"/>
</dbReference>
<dbReference type="Proteomes" id="UP000053237">
    <property type="component" value="Unassembled WGS sequence"/>
</dbReference>
<proteinExistence type="inferred from homology"/>
<sequence>MAIFKRQINSSAQNRPECTPHNTLAVHSSGGQPVDLCSLSLMRNRFIINHSIFSHRFTKNPIALLRGSIQWRVPSMRRSDVKEVHPSPSVVILPFKLEAHALESVPKAPENDRSEMSLVSQVEKIEQIGMEMTSEGCGGVYFVYDKAHEEVKRWLAVFKPRDEEYMAPYNPRGYVQANSVVGKTQHPVQKGLIIGDGVSRERAAYLLDAAYGNFSGVPVTEITKLKVDGLLKEGSLQQFVSFSSSAEDMGTLRFSVSEVHKIGILDIRLFNTDRHAGIVLLSTKGSEMNTFLMTPIDHGMCLPSFEHLNGACFDWMSWPQSRLPFSSSEKDHIESIDVQKDARILRRLQIREECITTMRLCTFTLQLCAKLDLSLFDIAKIIHRSGNRTEPCLLENLVADYMKSSTEVDISSREFCDILVETVTQKLAQSLSEVPKKRKPRSVST</sequence>
<dbReference type="InterPro" id="IPR044571">
    <property type="entry name" value="P4KG1-8"/>
</dbReference>
<evidence type="ECO:0000256" key="1">
    <source>
        <dbReference type="ARBA" id="ARBA00008941"/>
    </source>
</evidence>
<comment type="similarity">
    <text evidence="1">Belongs to the PI3/PI4-kinase family. Type II PI4K subfamily.</text>
</comment>
<comment type="caution">
    <text evidence="7">The sequence shown here is derived from an EMBL/GenBank/DDBJ whole genome shotgun (WGS) entry which is preliminary data.</text>
</comment>
<dbReference type="Pfam" id="PF00454">
    <property type="entry name" value="PI3_PI4_kinase"/>
    <property type="match status" value="1"/>
</dbReference>
<dbReference type="GO" id="GO:0016301">
    <property type="term" value="F:kinase activity"/>
    <property type="evidence" value="ECO:0007669"/>
    <property type="project" value="UniProtKB-KW"/>
</dbReference>
<accession>A0A024GTV5</accession>
<dbReference type="PROSITE" id="PS50290">
    <property type="entry name" value="PI3_4_KINASE_3"/>
    <property type="match status" value="1"/>
</dbReference>
<dbReference type="AlphaFoldDB" id="A0A024GTV5"/>
<keyword evidence="4" id="KW-0418">Kinase</keyword>